<feature type="region of interest" description="Disordered" evidence="1">
    <location>
        <begin position="342"/>
        <end position="371"/>
    </location>
</feature>
<keyword evidence="3" id="KW-1185">Reference proteome</keyword>
<sequence>GKSKNRKRTGLSQSLPLIDRVSSPAAYGLWLSVWAVVVGDGRAEQGVDEGKKGQDAAISMSITTCPASHECLQSTKDAKELCINEEQGGKKEERAEKRVAECTADFATAEVCVEGEQIKEVFVDGFPDESWDMSRSDSRYGCTDDEEHPSCEKLVEEVVIFESNCKEFREISCLDVSSEKYQLQDTPVDCFAQDIGNREFSTSCDTANIFHPQSIEEFMESRMEVSANVSNEVFELTDKHETRTIVTTSSDNSAYDGSQDEEKKELEQEKYLKYRADLTHDVFGNKLPEDIFEEQHDEQKMVTDHISAISDDTNDLNDENETVGLPFDSVCESKYSTVTTSNASFHHTSPYEDDGHEEEVSENDREKATDTTSLVSDFAENHQAEISVASNIDNTPTAQENSVDERTEDEDENSCTPEGAHPFDCRLICMDISKADQGNGLVY</sequence>
<dbReference type="OrthoDB" id="691500at2759"/>
<name>A0A5J9U4A7_9POAL</name>
<dbReference type="Proteomes" id="UP000324897">
    <property type="component" value="Chromosome 7"/>
</dbReference>
<dbReference type="EMBL" id="RWGY01000029">
    <property type="protein sequence ID" value="TVU18519.1"/>
    <property type="molecule type" value="Genomic_DNA"/>
</dbReference>
<organism evidence="2 3">
    <name type="scientific">Eragrostis curvula</name>
    <name type="common">weeping love grass</name>
    <dbReference type="NCBI Taxonomy" id="38414"/>
    <lineage>
        <taxon>Eukaryota</taxon>
        <taxon>Viridiplantae</taxon>
        <taxon>Streptophyta</taxon>
        <taxon>Embryophyta</taxon>
        <taxon>Tracheophyta</taxon>
        <taxon>Spermatophyta</taxon>
        <taxon>Magnoliopsida</taxon>
        <taxon>Liliopsida</taxon>
        <taxon>Poales</taxon>
        <taxon>Poaceae</taxon>
        <taxon>PACMAD clade</taxon>
        <taxon>Chloridoideae</taxon>
        <taxon>Eragrostideae</taxon>
        <taxon>Eragrostidinae</taxon>
        <taxon>Eragrostis</taxon>
    </lineage>
</organism>
<dbReference type="AlphaFoldDB" id="A0A5J9U4A7"/>
<evidence type="ECO:0000313" key="2">
    <source>
        <dbReference type="EMBL" id="TVU18519.1"/>
    </source>
</evidence>
<accession>A0A5J9U4A7</accession>
<dbReference type="Gramene" id="TVU18519">
    <property type="protein sequence ID" value="TVU18519"/>
    <property type="gene ID" value="EJB05_34622"/>
</dbReference>
<feature type="compositionally biased region" description="Polar residues" evidence="1">
    <location>
        <begin position="388"/>
        <end position="401"/>
    </location>
</feature>
<feature type="non-terminal residue" evidence="2">
    <location>
        <position position="1"/>
    </location>
</feature>
<evidence type="ECO:0000256" key="1">
    <source>
        <dbReference type="SAM" id="MobiDB-lite"/>
    </source>
</evidence>
<feature type="region of interest" description="Disordered" evidence="1">
    <location>
        <begin position="386"/>
        <end position="420"/>
    </location>
</feature>
<gene>
    <name evidence="2" type="ORF">EJB05_34622</name>
</gene>
<proteinExistence type="predicted"/>
<evidence type="ECO:0000313" key="3">
    <source>
        <dbReference type="Proteomes" id="UP000324897"/>
    </source>
</evidence>
<comment type="caution">
    <text evidence="2">The sequence shown here is derived from an EMBL/GenBank/DDBJ whole genome shotgun (WGS) entry which is preliminary data.</text>
</comment>
<feature type="compositionally biased region" description="Acidic residues" evidence="1">
    <location>
        <begin position="351"/>
        <end position="361"/>
    </location>
</feature>
<protein>
    <submittedName>
        <fullName evidence="2">Uncharacterized protein</fullName>
    </submittedName>
</protein>
<reference evidence="2 3" key="1">
    <citation type="journal article" date="2019" name="Sci. Rep.">
        <title>A high-quality genome of Eragrostis curvula grass provides insights into Poaceae evolution and supports new strategies to enhance forage quality.</title>
        <authorList>
            <person name="Carballo J."/>
            <person name="Santos B.A.C.M."/>
            <person name="Zappacosta D."/>
            <person name="Garbus I."/>
            <person name="Selva J.P."/>
            <person name="Gallo C.A."/>
            <person name="Diaz A."/>
            <person name="Albertini E."/>
            <person name="Caccamo M."/>
            <person name="Echenique V."/>
        </authorList>
    </citation>
    <scope>NUCLEOTIDE SEQUENCE [LARGE SCALE GENOMIC DNA]</scope>
    <source>
        <strain evidence="3">cv. Victoria</strain>
        <tissue evidence="2">Leaf</tissue>
    </source>
</reference>